<dbReference type="AlphaFoldDB" id="A0AAJ0CR14"/>
<gene>
    <name evidence="1" type="ORF">QQS21_006031</name>
</gene>
<evidence type="ECO:0000313" key="2">
    <source>
        <dbReference type="Proteomes" id="UP001251528"/>
    </source>
</evidence>
<sequence length="921" mass="104349">MMTSLNFDDLVSPLSHEDQLDRNWAEVPVPAAKRAEQGSYAPVGSLLDTLEDLYWVGVRQEVAALIVAFDEIQSIHPEATEEEKQARQEADGLLLDNEKDQIINDLLRIWTPVGAPPDEEVDPWTVKHGVAAFLKEPLPKRRARSLLQASGFLDVDICREHRPPSFRSWGQRPHSEQRSSGMINKLLFVAVQCSICRNCIRSLSYYKCVKGCRDCPILRNRVKLQKTERLAGLDIEEDDRMLNTSYTFLMDHLDEPMDYTVCPACLPDCLHPRDHLRAVRHFSTYASDEEKEFARELDDWEDANKGKSLLAMGSIAWEHFVDNALKATSVLPSTRKMFPAGDAHTALMFGPLLIENGVTRRPGPGGAFISLRNPPAFCNSSPKAVEELLAADSAFRAVDLPDGSQEEVVFGTCYSISPKKKLYVSQKPRRQRRWLSFRKQVLGGIFSGYTTDLDRREDGILDEFLQVAERWSTENSTDHSRTQSRDLLLSCADSVVKLLKTNFERDVKSKLLIFADRLMNRVKLQYSRVSNNCQQFCKAMLINGDDWDDQWNTMYPSIPPCLETFEQTGCLRYLMSFAGLVSNPVPEGGKATIMATAVNVFDWFPHTDGADIIDHVASLRFKTDAKGDSPDVMFRHSEDVAHDEILLKSQSTCYFNYKHDRKCTLTAHLLDCPYDNLSILTMHAHRSRSLYTFQSTGELAQHGYETFLSTCGRKPWIANRLGVLLRTFLLHAYLSSMTSVFFSKLPVSVPLTRRHWNPQPTTWSRSRHDVRRDGNVIRLSDQDLRGTPGNTEGNSYPLMQALLASAPFMQSQALFTSRWKLVKKRLKEHLNGENKSSDTPWENCSCRVCNQALAVLNCRRAKAYVEHVQGTGGQYDGGHPDYVSMATLQWSFARLQGHEDKEAAELVLCRVPEYFDVPGSV</sequence>
<comment type="caution">
    <text evidence="1">The sequence shown here is derived from an EMBL/GenBank/DDBJ whole genome shotgun (WGS) entry which is preliminary data.</text>
</comment>
<dbReference type="EMBL" id="JASWJB010000107">
    <property type="protein sequence ID" value="KAK2597335.1"/>
    <property type="molecule type" value="Genomic_DNA"/>
</dbReference>
<name>A0AAJ0CR14_9HYPO</name>
<keyword evidence="2" id="KW-1185">Reference proteome</keyword>
<accession>A0AAJ0CR14</accession>
<protein>
    <submittedName>
        <fullName evidence="1">Uncharacterized protein</fullName>
    </submittedName>
</protein>
<reference evidence="1" key="1">
    <citation type="submission" date="2023-06" db="EMBL/GenBank/DDBJ databases">
        <title>Conoideocrella luteorostrata (Hypocreales: Clavicipitaceae), a potential biocontrol fungus for elongate hemlock scale in United States Christmas tree production areas.</title>
        <authorList>
            <person name="Barrett H."/>
            <person name="Lovett B."/>
            <person name="Macias A.M."/>
            <person name="Stajich J.E."/>
            <person name="Kasson M.T."/>
        </authorList>
    </citation>
    <scope>NUCLEOTIDE SEQUENCE</scope>
    <source>
        <strain evidence="1">ARSEF 14590</strain>
    </source>
</reference>
<proteinExistence type="predicted"/>
<dbReference type="Proteomes" id="UP001251528">
    <property type="component" value="Unassembled WGS sequence"/>
</dbReference>
<organism evidence="1 2">
    <name type="scientific">Conoideocrella luteorostrata</name>
    <dbReference type="NCBI Taxonomy" id="1105319"/>
    <lineage>
        <taxon>Eukaryota</taxon>
        <taxon>Fungi</taxon>
        <taxon>Dikarya</taxon>
        <taxon>Ascomycota</taxon>
        <taxon>Pezizomycotina</taxon>
        <taxon>Sordariomycetes</taxon>
        <taxon>Hypocreomycetidae</taxon>
        <taxon>Hypocreales</taxon>
        <taxon>Clavicipitaceae</taxon>
        <taxon>Conoideocrella</taxon>
    </lineage>
</organism>
<evidence type="ECO:0000313" key="1">
    <source>
        <dbReference type="EMBL" id="KAK2597335.1"/>
    </source>
</evidence>